<reference evidence="2 3" key="1">
    <citation type="submission" date="2016-11" db="EMBL/GenBank/DDBJ databases">
        <authorList>
            <person name="Jaros S."/>
            <person name="Januszkiewicz K."/>
            <person name="Wedrychowicz H."/>
        </authorList>
    </citation>
    <scope>NUCLEOTIDE SEQUENCE [LARGE SCALE GENOMIC DNA]</scope>
    <source>
        <strain evidence="2 3">Y1</strain>
    </source>
</reference>
<name>A0A1M7MPV2_RUMFL</name>
<feature type="transmembrane region" description="Helical" evidence="1">
    <location>
        <begin position="119"/>
        <end position="140"/>
    </location>
</feature>
<evidence type="ECO:0008006" key="4">
    <source>
        <dbReference type="Google" id="ProtNLM"/>
    </source>
</evidence>
<feature type="transmembrane region" description="Helical" evidence="1">
    <location>
        <begin position="90"/>
        <end position="112"/>
    </location>
</feature>
<keyword evidence="1" id="KW-1133">Transmembrane helix</keyword>
<protein>
    <recommendedName>
        <fullName evidence="4">Zinc-ribbon domain-containing protein</fullName>
    </recommendedName>
</protein>
<dbReference type="OrthoDB" id="1820517at2"/>
<evidence type="ECO:0000256" key="1">
    <source>
        <dbReference type="SAM" id="Phobius"/>
    </source>
</evidence>
<gene>
    <name evidence="2" type="ORF">SAMN04487860_1259</name>
</gene>
<organism evidence="2 3">
    <name type="scientific">Ruminococcus flavefaciens</name>
    <dbReference type="NCBI Taxonomy" id="1265"/>
    <lineage>
        <taxon>Bacteria</taxon>
        <taxon>Bacillati</taxon>
        <taxon>Bacillota</taxon>
        <taxon>Clostridia</taxon>
        <taxon>Eubacteriales</taxon>
        <taxon>Oscillospiraceae</taxon>
        <taxon>Ruminococcus</taxon>
    </lineage>
</organism>
<feature type="transmembrane region" description="Helical" evidence="1">
    <location>
        <begin position="187"/>
        <end position="208"/>
    </location>
</feature>
<accession>A0A1M7MPV2</accession>
<dbReference type="Proteomes" id="UP000184394">
    <property type="component" value="Unassembled WGS sequence"/>
</dbReference>
<evidence type="ECO:0000313" key="3">
    <source>
        <dbReference type="Proteomes" id="UP000184394"/>
    </source>
</evidence>
<sequence length="244" mass="28542">MRSCDRCGSKIHDNSALCPICRNMSDIERKRYRISSIIISIFVFIMSFVHAVFYTIHGMEDFIKLKNLGSDYKPPSDFINLTHNELPLNYVTVFVMYCILPISFLIFTLLINVKKYQRLLIILPAAGIGAEIAQLAQQFNNYSFVIKGKRSYLYPIIGMDIFSALMITVFFIYMIRLILRGHSISQSRWLIVFGFVFVFARIMIKLYFYDDDELIPYFRETKGYLLFSAALLNVKKRYIISRTM</sequence>
<proteinExistence type="predicted"/>
<keyword evidence="1" id="KW-0812">Transmembrane</keyword>
<dbReference type="AlphaFoldDB" id="A0A1M7MPV2"/>
<dbReference type="EMBL" id="FRCT01000025">
    <property type="protein sequence ID" value="SHM92533.1"/>
    <property type="molecule type" value="Genomic_DNA"/>
</dbReference>
<feature type="transmembrane region" description="Helical" evidence="1">
    <location>
        <begin position="32"/>
        <end position="56"/>
    </location>
</feature>
<feature type="transmembrane region" description="Helical" evidence="1">
    <location>
        <begin position="152"/>
        <end position="175"/>
    </location>
</feature>
<keyword evidence="1" id="KW-0472">Membrane</keyword>
<evidence type="ECO:0000313" key="2">
    <source>
        <dbReference type="EMBL" id="SHM92533.1"/>
    </source>
</evidence>